<dbReference type="OrthoDB" id="644174at2"/>
<name>A0A5C8PRT2_9HYPH</name>
<dbReference type="Gene3D" id="3.20.80.10">
    <property type="entry name" value="Regulatory factor, effector binding domain"/>
    <property type="match status" value="1"/>
</dbReference>
<evidence type="ECO:0000256" key="3">
    <source>
        <dbReference type="ARBA" id="ARBA00023163"/>
    </source>
</evidence>
<evidence type="ECO:0000256" key="2">
    <source>
        <dbReference type="ARBA" id="ARBA00023125"/>
    </source>
</evidence>
<keyword evidence="3" id="KW-0804">Transcription</keyword>
<reference evidence="5 6" key="1">
    <citation type="submission" date="2019-06" db="EMBL/GenBank/DDBJ databases">
        <title>New taxonomy in bacterial strain CC-CFT640, isolated from vineyard.</title>
        <authorList>
            <person name="Lin S.-Y."/>
            <person name="Tsai C.-F."/>
            <person name="Young C.-C."/>
        </authorList>
    </citation>
    <scope>NUCLEOTIDE SEQUENCE [LARGE SCALE GENOMIC DNA]</scope>
    <source>
        <strain evidence="5 6">CC-CFT640</strain>
    </source>
</reference>
<dbReference type="SMART" id="SM00871">
    <property type="entry name" value="AraC_E_bind"/>
    <property type="match status" value="1"/>
</dbReference>
<dbReference type="Pfam" id="PF12833">
    <property type="entry name" value="HTH_18"/>
    <property type="match status" value="1"/>
</dbReference>
<sequence>MTTPARKAIWYVESHYAAPLTLEDVAANCGVSPYHLTRAFASLTGWPVMRYARNRRLTEAARALAGGAPDILAVALDAGYASHEAFTRAFRDQLGLTPEAVRAQGHVDNIALTEPFNMRYATGKALEAPRIEMTPRPLLIAGINQRYSCETAMGMPAQWQRFHPYIGNIAGQVGAAAYGVAHNGDDNGNVDYLCGVEVGSFSDLPQALTPLRIAPARYAVFAHRDHIAAIRSTFTAIWDTWLPQSGHKAADAPFFERYDATFSPDTGLGGIEIWIPIEG</sequence>
<dbReference type="PROSITE" id="PS01124">
    <property type="entry name" value="HTH_ARAC_FAMILY_2"/>
    <property type="match status" value="1"/>
</dbReference>
<dbReference type="InterPro" id="IPR011256">
    <property type="entry name" value="Reg_factor_effector_dom_sf"/>
</dbReference>
<organism evidence="5 6">
    <name type="scientific">Vineibacter terrae</name>
    <dbReference type="NCBI Taxonomy" id="2586908"/>
    <lineage>
        <taxon>Bacteria</taxon>
        <taxon>Pseudomonadati</taxon>
        <taxon>Pseudomonadota</taxon>
        <taxon>Alphaproteobacteria</taxon>
        <taxon>Hyphomicrobiales</taxon>
        <taxon>Vineibacter</taxon>
    </lineage>
</organism>
<protein>
    <submittedName>
        <fullName evidence="5">AraC family transcriptional regulator</fullName>
    </submittedName>
</protein>
<dbReference type="Pfam" id="PF06445">
    <property type="entry name" value="GyrI-like"/>
    <property type="match status" value="1"/>
</dbReference>
<dbReference type="AlphaFoldDB" id="A0A5C8PRT2"/>
<feature type="domain" description="HTH araC/xylS-type" evidence="4">
    <location>
        <begin position="6"/>
        <end position="104"/>
    </location>
</feature>
<dbReference type="PANTHER" id="PTHR47504:SF5">
    <property type="entry name" value="RIGHT ORIGIN-BINDING PROTEIN"/>
    <property type="match status" value="1"/>
</dbReference>
<evidence type="ECO:0000313" key="5">
    <source>
        <dbReference type="EMBL" id="TXL77602.1"/>
    </source>
</evidence>
<evidence type="ECO:0000256" key="1">
    <source>
        <dbReference type="ARBA" id="ARBA00023015"/>
    </source>
</evidence>
<dbReference type="SUPFAM" id="SSF55136">
    <property type="entry name" value="Probable bacterial effector-binding domain"/>
    <property type="match status" value="1"/>
</dbReference>
<gene>
    <name evidence="5" type="ORF">FHP25_09225</name>
</gene>
<dbReference type="InterPro" id="IPR029442">
    <property type="entry name" value="GyrI-like"/>
</dbReference>
<dbReference type="InterPro" id="IPR010499">
    <property type="entry name" value="AraC_E-bd"/>
</dbReference>
<dbReference type="Proteomes" id="UP000321638">
    <property type="component" value="Unassembled WGS sequence"/>
</dbReference>
<keyword evidence="6" id="KW-1185">Reference proteome</keyword>
<keyword evidence="1" id="KW-0805">Transcription regulation</keyword>
<evidence type="ECO:0000313" key="6">
    <source>
        <dbReference type="Proteomes" id="UP000321638"/>
    </source>
</evidence>
<dbReference type="InterPro" id="IPR009057">
    <property type="entry name" value="Homeodomain-like_sf"/>
</dbReference>
<dbReference type="RefSeq" id="WP_147846642.1">
    <property type="nucleotide sequence ID" value="NZ_VDUZ01000008.1"/>
</dbReference>
<dbReference type="PROSITE" id="PS00041">
    <property type="entry name" value="HTH_ARAC_FAMILY_1"/>
    <property type="match status" value="1"/>
</dbReference>
<dbReference type="GO" id="GO:0003700">
    <property type="term" value="F:DNA-binding transcription factor activity"/>
    <property type="evidence" value="ECO:0007669"/>
    <property type="project" value="InterPro"/>
</dbReference>
<dbReference type="EMBL" id="VDUZ01000008">
    <property type="protein sequence ID" value="TXL77602.1"/>
    <property type="molecule type" value="Genomic_DNA"/>
</dbReference>
<comment type="caution">
    <text evidence="5">The sequence shown here is derived from an EMBL/GenBank/DDBJ whole genome shotgun (WGS) entry which is preliminary data.</text>
</comment>
<dbReference type="InterPro" id="IPR018062">
    <property type="entry name" value="HTH_AraC-typ_CS"/>
</dbReference>
<dbReference type="SMART" id="SM00342">
    <property type="entry name" value="HTH_ARAC"/>
    <property type="match status" value="1"/>
</dbReference>
<dbReference type="Gene3D" id="1.10.10.60">
    <property type="entry name" value="Homeodomain-like"/>
    <property type="match status" value="2"/>
</dbReference>
<proteinExistence type="predicted"/>
<evidence type="ECO:0000259" key="4">
    <source>
        <dbReference type="PROSITE" id="PS01124"/>
    </source>
</evidence>
<dbReference type="InterPro" id="IPR018060">
    <property type="entry name" value="HTH_AraC"/>
</dbReference>
<dbReference type="InterPro" id="IPR050959">
    <property type="entry name" value="MarA-like"/>
</dbReference>
<dbReference type="SUPFAM" id="SSF46689">
    <property type="entry name" value="Homeodomain-like"/>
    <property type="match status" value="2"/>
</dbReference>
<keyword evidence="2" id="KW-0238">DNA-binding</keyword>
<accession>A0A5C8PRT2</accession>
<dbReference type="PANTHER" id="PTHR47504">
    <property type="entry name" value="RIGHT ORIGIN-BINDING PROTEIN"/>
    <property type="match status" value="1"/>
</dbReference>
<dbReference type="GO" id="GO:0043565">
    <property type="term" value="F:sequence-specific DNA binding"/>
    <property type="evidence" value="ECO:0007669"/>
    <property type="project" value="InterPro"/>
</dbReference>